<evidence type="ECO:0000256" key="5">
    <source>
        <dbReference type="ARBA" id="ARBA00022837"/>
    </source>
</evidence>
<sequence length="361" mass="37972">MLNWLLIFIPIAVYLEFSQGNAVWIFVASMLAILPLAGLMGRATEELAIRAGSAVGGLLNATFGNATELIIAFFALKAGKLDVVKASITGSILGNILLVLGLAVFLGGLKHKTQVFNQKNAGILTSLLTLSVIGLLIPAVFDLASVNFAHVAQPADLDFKVSVAAAIVLILIYLGNVYFSLVTHKDMLSPHDDEEHEAATWSVPMAVGVLLASTVAVGFMSEFLVGSLEEASHALGLSEFFVGIILIPIIGNAAEHASAVMFALKNKMDLAVTIAVGSTIQVALLVAPLLVLLGLTVGQKMDLVMHNPLELIAVAAGIVIANSIARDGESNWLEGLMLLGVYVLLAFAFFYFPTVSAAAVH</sequence>
<evidence type="ECO:0000313" key="12">
    <source>
        <dbReference type="Proteomes" id="UP000632222"/>
    </source>
</evidence>
<evidence type="ECO:0000259" key="10">
    <source>
        <dbReference type="Pfam" id="PF01699"/>
    </source>
</evidence>
<evidence type="ECO:0000256" key="1">
    <source>
        <dbReference type="ARBA" id="ARBA00004127"/>
    </source>
</evidence>
<feature type="transmembrane region" description="Helical" evidence="9">
    <location>
        <begin position="88"/>
        <end position="109"/>
    </location>
</feature>
<evidence type="ECO:0000256" key="7">
    <source>
        <dbReference type="ARBA" id="ARBA00023065"/>
    </source>
</evidence>
<feature type="transmembrane region" description="Helical" evidence="9">
    <location>
        <begin position="22"/>
        <end position="41"/>
    </location>
</feature>
<keyword evidence="4 9" id="KW-0812">Transmembrane</keyword>
<evidence type="ECO:0000256" key="4">
    <source>
        <dbReference type="ARBA" id="ARBA00022692"/>
    </source>
</evidence>
<feature type="transmembrane region" description="Helical" evidence="9">
    <location>
        <begin position="121"/>
        <end position="141"/>
    </location>
</feature>
<feature type="transmembrane region" description="Helical" evidence="9">
    <location>
        <begin position="161"/>
        <end position="181"/>
    </location>
</feature>
<dbReference type="NCBIfam" id="TIGR00378">
    <property type="entry name" value="cax"/>
    <property type="match status" value="1"/>
</dbReference>
<dbReference type="InterPro" id="IPR004837">
    <property type="entry name" value="NaCa_Exmemb"/>
</dbReference>
<keyword evidence="3 9" id="KW-0109">Calcium transport</keyword>
<dbReference type="Gene3D" id="1.20.1420.30">
    <property type="entry name" value="NCX, central ion-binding region"/>
    <property type="match status" value="1"/>
</dbReference>
<dbReference type="EMBL" id="BMOD01000004">
    <property type="protein sequence ID" value="GGJ30199.1"/>
    <property type="molecule type" value="Genomic_DNA"/>
</dbReference>
<comment type="function">
    <text evidence="9">Ca(+)/H(+) antiporter that extrudes calcium in exchange for external protons.</text>
</comment>
<keyword evidence="8 9" id="KW-0472">Membrane</keyword>
<dbReference type="RefSeq" id="WP_189001998.1">
    <property type="nucleotide sequence ID" value="NZ_BMOD01000004.1"/>
</dbReference>
<keyword evidence="5 9" id="KW-0106">Calcium</keyword>
<comment type="similarity">
    <text evidence="9">Belongs to the Ca(2+):cation antiporter (CaCA) (TC 2.A.19) family.</text>
</comment>
<feature type="transmembrane region" description="Helical" evidence="9">
    <location>
        <begin position="307"/>
        <end position="325"/>
    </location>
</feature>
<comment type="caution">
    <text evidence="9">Lacks conserved residue(s) required for the propagation of feature annotation.</text>
</comment>
<feature type="transmembrane region" description="Helical" evidence="9">
    <location>
        <begin position="332"/>
        <end position="352"/>
    </location>
</feature>
<dbReference type="InterPro" id="IPR004713">
    <property type="entry name" value="CaH_exchang"/>
</dbReference>
<dbReference type="InterPro" id="IPR044880">
    <property type="entry name" value="NCX_ion-bd_dom_sf"/>
</dbReference>
<dbReference type="InterPro" id="IPR004798">
    <property type="entry name" value="CAX-like"/>
</dbReference>
<proteinExistence type="inferred from homology"/>
<comment type="caution">
    <text evidence="11">The sequence shown here is derived from an EMBL/GenBank/DDBJ whole genome shotgun (WGS) entry which is preliminary data.</text>
</comment>
<evidence type="ECO:0000256" key="9">
    <source>
        <dbReference type="RuleBase" id="RU365028"/>
    </source>
</evidence>
<gene>
    <name evidence="11" type="ORF">GCM10008938_15250</name>
</gene>
<feature type="transmembrane region" description="Helical" evidence="9">
    <location>
        <begin position="201"/>
        <end position="220"/>
    </location>
</feature>
<protein>
    <recommendedName>
        <fullName evidence="9">Ca(2+)/H(+) antiporter</fullName>
    </recommendedName>
</protein>
<feature type="domain" description="Sodium/calcium exchanger membrane region" evidence="10">
    <location>
        <begin position="206"/>
        <end position="350"/>
    </location>
</feature>
<reference evidence="12" key="1">
    <citation type="journal article" date="2019" name="Int. J. Syst. Evol. Microbiol.">
        <title>The Global Catalogue of Microorganisms (GCM) 10K type strain sequencing project: providing services to taxonomists for standard genome sequencing and annotation.</title>
        <authorList>
            <consortium name="The Broad Institute Genomics Platform"/>
            <consortium name="The Broad Institute Genome Sequencing Center for Infectious Disease"/>
            <person name="Wu L."/>
            <person name="Ma J."/>
        </authorList>
    </citation>
    <scope>NUCLEOTIDE SEQUENCE [LARGE SCALE GENOMIC DNA]</scope>
    <source>
        <strain evidence="12">JCM 14370</strain>
    </source>
</reference>
<feature type="transmembrane region" description="Helical" evidence="9">
    <location>
        <begin position="53"/>
        <end position="76"/>
    </location>
</feature>
<feature type="transmembrane region" description="Helical" evidence="9">
    <location>
        <begin position="271"/>
        <end position="295"/>
    </location>
</feature>
<name>A0ABQ2CZV0_9DEIO</name>
<dbReference type="PANTHER" id="PTHR31503:SF22">
    <property type="entry name" value="VACUOLAR CALCIUM ION TRANSPORTER"/>
    <property type="match status" value="1"/>
</dbReference>
<feature type="domain" description="Sodium/calcium exchanger membrane region" evidence="10">
    <location>
        <begin position="22"/>
        <end position="181"/>
    </location>
</feature>
<keyword evidence="12" id="KW-1185">Reference proteome</keyword>
<dbReference type="PANTHER" id="PTHR31503">
    <property type="entry name" value="VACUOLAR CALCIUM ION TRANSPORTER"/>
    <property type="match status" value="1"/>
</dbReference>
<evidence type="ECO:0000256" key="6">
    <source>
        <dbReference type="ARBA" id="ARBA00022989"/>
    </source>
</evidence>
<keyword evidence="6 9" id="KW-1133">Transmembrane helix</keyword>
<evidence type="ECO:0000256" key="2">
    <source>
        <dbReference type="ARBA" id="ARBA00022448"/>
    </source>
</evidence>
<dbReference type="Pfam" id="PF01699">
    <property type="entry name" value="Na_Ca_ex"/>
    <property type="match status" value="2"/>
</dbReference>
<dbReference type="Proteomes" id="UP000632222">
    <property type="component" value="Unassembled WGS sequence"/>
</dbReference>
<comment type="subcellular location">
    <subcellularLocation>
        <location evidence="1">Endomembrane system</location>
        <topology evidence="1">Multi-pass membrane protein</topology>
    </subcellularLocation>
</comment>
<organism evidence="11 12">
    <name type="scientific">Deinococcus roseus</name>
    <dbReference type="NCBI Taxonomy" id="392414"/>
    <lineage>
        <taxon>Bacteria</taxon>
        <taxon>Thermotogati</taxon>
        <taxon>Deinococcota</taxon>
        <taxon>Deinococci</taxon>
        <taxon>Deinococcales</taxon>
        <taxon>Deinococcaceae</taxon>
        <taxon>Deinococcus</taxon>
    </lineage>
</organism>
<keyword evidence="7 9" id="KW-0406">Ion transport</keyword>
<evidence type="ECO:0000256" key="8">
    <source>
        <dbReference type="ARBA" id="ARBA00023136"/>
    </source>
</evidence>
<dbReference type="NCBIfam" id="TIGR00846">
    <property type="entry name" value="caca2"/>
    <property type="match status" value="1"/>
</dbReference>
<evidence type="ECO:0000313" key="11">
    <source>
        <dbReference type="EMBL" id="GGJ30199.1"/>
    </source>
</evidence>
<evidence type="ECO:0000256" key="3">
    <source>
        <dbReference type="ARBA" id="ARBA00022568"/>
    </source>
</evidence>
<feature type="transmembrane region" description="Helical" evidence="9">
    <location>
        <begin position="240"/>
        <end position="264"/>
    </location>
</feature>
<keyword evidence="9" id="KW-0050">Antiport</keyword>
<keyword evidence="2 9" id="KW-0813">Transport</keyword>
<accession>A0ABQ2CZV0</accession>